<name>A0A4X1VKX7_PIG</name>
<evidence type="ECO:0000256" key="10">
    <source>
        <dbReference type="ARBA" id="ARBA00040463"/>
    </source>
</evidence>
<dbReference type="AlphaFoldDB" id="A0A4X1VKX7"/>
<dbReference type="GO" id="GO:0015031">
    <property type="term" value="P:protein transport"/>
    <property type="evidence" value="ECO:0007669"/>
    <property type="project" value="UniProtKB-KW"/>
</dbReference>
<keyword evidence="9" id="KW-0539">Nucleus</keyword>
<evidence type="ECO:0000256" key="3">
    <source>
        <dbReference type="ARBA" id="ARBA00022448"/>
    </source>
</evidence>
<keyword evidence="4" id="KW-0217">Developmental protein</keyword>
<evidence type="ECO:0000256" key="1">
    <source>
        <dbReference type="ARBA" id="ARBA00004123"/>
    </source>
</evidence>
<keyword evidence="8" id="KW-0804">Transcription</keyword>
<evidence type="ECO:0000256" key="9">
    <source>
        <dbReference type="ARBA" id="ARBA00023242"/>
    </source>
</evidence>
<evidence type="ECO:0000256" key="2">
    <source>
        <dbReference type="ARBA" id="ARBA00005625"/>
    </source>
</evidence>
<reference evidence="11" key="2">
    <citation type="submission" date="2025-08" db="UniProtKB">
        <authorList>
            <consortium name="Ensembl"/>
        </authorList>
    </citation>
    <scope>IDENTIFICATION</scope>
</reference>
<evidence type="ECO:0000256" key="8">
    <source>
        <dbReference type="ARBA" id="ARBA00023163"/>
    </source>
</evidence>
<organism evidence="11 12">
    <name type="scientific">Sus scrofa</name>
    <name type="common">Pig</name>
    <dbReference type="NCBI Taxonomy" id="9823"/>
    <lineage>
        <taxon>Eukaryota</taxon>
        <taxon>Metazoa</taxon>
        <taxon>Chordata</taxon>
        <taxon>Craniata</taxon>
        <taxon>Vertebrata</taxon>
        <taxon>Euteleostomi</taxon>
        <taxon>Mammalia</taxon>
        <taxon>Eutheria</taxon>
        <taxon>Laurasiatheria</taxon>
        <taxon>Artiodactyla</taxon>
        <taxon>Suina</taxon>
        <taxon>Suidae</taxon>
        <taxon>Sus</taxon>
    </lineage>
</organism>
<dbReference type="Proteomes" id="UP000314985">
    <property type="component" value="Chromosome 7"/>
</dbReference>
<dbReference type="PANTHER" id="PTHR13293:SF8">
    <property type="entry name" value="AKIRIN-2"/>
    <property type="match status" value="1"/>
</dbReference>
<evidence type="ECO:0000256" key="7">
    <source>
        <dbReference type="ARBA" id="ARBA00023015"/>
    </source>
</evidence>
<reference evidence="11 12" key="1">
    <citation type="submission" date="2017-08" db="EMBL/GenBank/DDBJ databases">
        <title>USMARCv1.0.</title>
        <authorList>
            <person name="Hannum G.I."/>
            <person name="Koren S."/>
            <person name="Schroeder S.G."/>
            <person name="Chin S.C."/>
            <person name="Nonneman D.J."/>
            <person name="Becker S.A."/>
            <person name="Rosen B.D."/>
            <person name="Bickhart D.M."/>
            <person name="Putnam N.H."/>
            <person name="Green R.E."/>
            <person name="Tuggle C.K."/>
            <person name="Liu H."/>
            <person name="Rohrer G.A."/>
            <person name="Warr A."/>
            <person name="Hall R."/>
            <person name="Kim K."/>
            <person name="Hume D.A."/>
            <person name="Talbot R."/>
            <person name="Chow W."/>
            <person name="Howe K."/>
            <person name="Schwartz A.S."/>
            <person name="Watson M."/>
            <person name="Archibald A.L."/>
            <person name="Phillippy A.M."/>
            <person name="Smith T.P.L."/>
        </authorList>
    </citation>
    <scope>NUCLEOTIDE SEQUENCE [LARGE SCALE GENOMIC DNA]</scope>
</reference>
<dbReference type="GO" id="GO:0005634">
    <property type="term" value="C:nucleus"/>
    <property type="evidence" value="ECO:0007669"/>
    <property type="project" value="UniProtKB-SubCell"/>
</dbReference>
<dbReference type="PANTHER" id="PTHR13293">
    <property type="entry name" value="AKIRIN-RELATED"/>
    <property type="match status" value="1"/>
</dbReference>
<comment type="subcellular location">
    <subcellularLocation>
        <location evidence="1">Nucleus</location>
    </subcellularLocation>
</comment>
<protein>
    <recommendedName>
        <fullName evidence="10">Akirin-2</fullName>
    </recommendedName>
</protein>
<evidence type="ECO:0000313" key="11">
    <source>
        <dbReference type="Ensembl" id="ENSSSCP00070042101.1"/>
    </source>
</evidence>
<keyword evidence="7" id="KW-0805">Transcription regulation</keyword>
<keyword evidence="5" id="KW-0678">Repressor</keyword>
<dbReference type="InterPro" id="IPR024132">
    <property type="entry name" value="Akirin"/>
</dbReference>
<keyword evidence="3" id="KW-0813">Transport</keyword>
<sequence length="202" mass="22951">MRIKEVKQSGKHLEVYLGVWQKKKKKPHKIKTNKQTPKTLFFRGTSSVAYVSSQAGGLIAAAATSLHHGHCKDISEPHLQPMPQPTYNIKQHMHNIKQECKCMQKKRHLETSFQLSDPCCTSEAQPHAVLLSGPASPGVPSATSSPLKKEQPLFTLQQVGMICEHLLKEREEKVREKYEEILNTKRAEQYDAFVKFTHDQIL</sequence>
<evidence type="ECO:0000256" key="4">
    <source>
        <dbReference type="ARBA" id="ARBA00022473"/>
    </source>
</evidence>
<accession>A0A4X1VKX7</accession>
<evidence type="ECO:0000256" key="5">
    <source>
        <dbReference type="ARBA" id="ARBA00022491"/>
    </source>
</evidence>
<comment type="similarity">
    <text evidence="2">Belongs to the akirin family.</text>
</comment>
<keyword evidence="6" id="KW-0653">Protein transport</keyword>
<proteinExistence type="inferred from homology"/>
<evidence type="ECO:0000313" key="12">
    <source>
        <dbReference type="Proteomes" id="UP000314985"/>
    </source>
</evidence>
<dbReference type="Ensembl" id="ENSSSCT00070049853.1">
    <property type="protein sequence ID" value="ENSSSCP00070042101.1"/>
    <property type="gene ID" value="ENSSSCG00070024956.1"/>
</dbReference>
<evidence type="ECO:0000256" key="6">
    <source>
        <dbReference type="ARBA" id="ARBA00022927"/>
    </source>
</evidence>